<proteinExistence type="predicted"/>
<dbReference type="AlphaFoldDB" id="A0A9Q3XC02"/>
<evidence type="ECO:0008006" key="4">
    <source>
        <dbReference type="Google" id="ProtNLM"/>
    </source>
</evidence>
<feature type="signal peptide" evidence="1">
    <location>
        <begin position="1"/>
        <end position="18"/>
    </location>
</feature>
<evidence type="ECO:0000256" key="1">
    <source>
        <dbReference type="SAM" id="SignalP"/>
    </source>
</evidence>
<protein>
    <recommendedName>
        <fullName evidence="4">SMP-30/Gluconolactonase/LRE-like region domain-containing protein</fullName>
    </recommendedName>
</protein>
<dbReference type="Gene3D" id="2.120.10.30">
    <property type="entry name" value="TolB, C-terminal domain"/>
    <property type="match status" value="1"/>
</dbReference>
<dbReference type="SUPFAM" id="SSF63829">
    <property type="entry name" value="Calcium-dependent phosphotriesterase"/>
    <property type="match status" value="1"/>
</dbReference>
<evidence type="ECO:0000313" key="3">
    <source>
        <dbReference type="Proteomes" id="UP000824927"/>
    </source>
</evidence>
<gene>
    <name evidence="2" type="ORF">KUV31_04735</name>
</gene>
<dbReference type="PROSITE" id="PS51257">
    <property type="entry name" value="PROKAR_LIPOPROTEIN"/>
    <property type="match status" value="1"/>
</dbReference>
<name>A0A9Q3XC02_9SPHN</name>
<sequence>MRASLAALALSLVAGGCAVNDDEIASVSAPLQSLADWRPVDGETGKIADVAGLTALSEAFPDSSSVKLRLLTAQLQAGEGAAMLDTLNWLNERGYVFSEVARGQIPKLIGEEFAADAAALLLAPSEPVENSEVAWTVPAEAGLVESVLVDVEEGRIAVTSIATRSLWGTTPDGSWRQVELDGADNLTGIVYDSASGDIWVASGNVDQSDDDVAYFAGLLSVLKGPQGPRVEAPENVVLSDLHCADDGTLYASDPLNGGVYFLGPEREAMETLLEPGTLRSPQGLATSEDGKQLYVSDYRYGIAIVDLATRKVSRLSADVPVILDGTDALFRRGNSLVAIQNGTSPMRISQFELSDDGSRVVGHRILEMAHTQWTEPLSGYLGREALYYIGNGQWDKYVAGQLGEGKQPEPTQVRRLPLAD</sequence>
<organism evidence="2 3">
    <name type="scientific">Qipengyuania aquimaris</name>
    <dbReference type="NCBI Taxonomy" id="255984"/>
    <lineage>
        <taxon>Bacteria</taxon>
        <taxon>Pseudomonadati</taxon>
        <taxon>Pseudomonadota</taxon>
        <taxon>Alphaproteobacteria</taxon>
        <taxon>Sphingomonadales</taxon>
        <taxon>Erythrobacteraceae</taxon>
        <taxon>Qipengyuania</taxon>
    </lineage>
</organism>
<dbReference type="RefSeq" id="WP_222404702.1">
    <property type="nucleotide sequence ID" value="NZ_JAHVKP010000001.1"/>
</dbReference>
<keyword evidence="1" id="KW-0732">Signal</keyword>
<dbReference type="EMBL" id="JAHVKP010000001">
    <property type="protein sequence ID" value="MBY6217643.1"/>
    <property type="molecule type" value="Genomic_DNA"/>
</dbReference>
<reference evidence="2" key="1">
    <citation type="submission" date="2021-06" db="EMBL/GenBank/DDBJ databases">
        <title>50 bacteria genomes isolated from Dapeng, Shenzhen, China.</title>
        <authorList>
            <person name="Zheng W."/>
            <person name="Yu S."/>
            <person name="Huang Y."/>
        </authorList>
    </citation>
    <scope>NUCLEOTIDE SEQUENCE</scope>
    <source>
        <strain evidence="2">DP4N28-2</strain>
    </source>
</reference>
<dbReference type="InterPro" id="IPR011042">
    <property type="entry name" value="6-blade_b-propeller_TolB-like"/>
</dbReference>
<comment type="caution">
    <text evidence="2">The sequence shown here is derived from an EMBL/GenBank/DDBJ whole genome shotgun (WGS) entry which is preliminary data.</text>
</comment>
<evidence type="ECO:0000313" key="2">
    <source>
        <dbReference type="EMBL" id="MBY6217643.1"/>
    </source>
</evidence>
<feature type="chain" id="PRO_5040246763" description="SMP-30/Gluconolactonase/LRE-like region domain-containing protein" evidence="1">
    <location>
        <begin position="19"/>
        <end position="420"/>
    </location>
</feature>
<accession>A0A9Q3XC02</accession>
<dbReference type="Proteomes" id="UP000824927">
    <property type="component" value="Unassembled WGS sequence"/>
</dbReference>